<dbReference type="Gene3D" id="1.10.260.40">
    <property type="entry name" value="lambda repressor-like DNA-binding domains"/>
    <property type="match status" value="1"/>
</dbReference>
<dbReference type="EMBL" id="VZPE01000011">
    <property type="protein sequence ID" value="KAB0567272.1"/>
    <property type="molecule type" value="Genomic_DNA"/>
</dbReference>
<dbReference type="InterPro" id="IPR039060">
    <property type="entry name" value="Antitox_HigA"/>
</dbReference>
<proteinExistence type="predicted"/>
<dbReference type="AlphaFoldDB" id="A0A643EW61"/>
<dbReference type="RefSeq" id="WP_128095051.1">
    <property type="nucleotide sequence ID" value="NZ_JBHEEN010000013.1"/>
</dbReference>
<dbReference type="GO" id="GO:0006355">
    <property type="term" value="P:regulation of DNA-templated transcription"/>
    <property type="evidence" value="ECO:0007669"/>
    <property type="project" value="InterPro"/>
</dbReference>
<organism evidence="1">
    <name type="scientific">Brucella pituitosa</name>
    <dbReference type="NCBI Taxonomy" id="571256"/>
    <lineage>
        <taxon>Bacteria</taxon>
        <taxon>Pseudomonadati</taxon>
        <taxon>Pseudomonadota</taxon>
        <taxon>Alphaproteobacteria</taxon>
        <taxon>Hyphomicrobiales</taxon>
        <taxon>Brucellaceae</taxon>
        <taxon>Brucella/Ochrobactrum group</taxon>
        <taxon>Brucella</taxon>
    </lineage>
</organism>
<dbReference type="GO" id="GO:0001046">
    <property type="term" value="F:core promoter sequence-specific DNA binding"/>
    <property type="evidence" value="ECO:0007669"/>
    <property type="project" value="TreeGrafter"/>
</dbReference>
<protein>
    <submittedName>
        <fullName evidence="1">Type II toxin-antitoxin system HigA family antitoxin</fullName>
    </submittedName>
</protein>
<dbReference type="SUPFAM" id="SSF47413">
    <property type="entry name" value="lambda repressor-like DNA-binding domains"/>
    <property type="match status" value="1"/>
</dbReference>
<dbReference type="PANTHER" id="PTHR40455:SF1">
    <property type="entry name" value="ANTITOXIN HIGA"/>
    <property type="match status" value="1"/>
</dbReference>
<name>A0A643EW61_9HYPH</name>
<comment type="caution">
    <text evidence="1">The sequence shown here is derived from an EMBL/GenBank/DDBJ whole genome shotgun (WGS) entry which is preliminary data.</text>
</comment>
<accession>A0A643EW61</accession>
<dbReference type="PANTHER" id="PTHR40455">
    <property type="entry name" value="ANTITOXIN HIGA"/>
    <property type="match status" value="1"/>
</dbReference>
<gene>
    <name evidence="1" type="ORF">F7Q93_20845</name>
</gene>
<evidence type="ECO:0000313" key="1">
    <source>
        <dbReference type="EMBL" id="KAB0567272.1"/>
    </source>
</evidence>
<sequence>MDNIRAIRNDDDLAWAIAEASQYFDNQPDPHSTDGLRFDVLSVLIEAYEDKHYPIDAPEPVELIKAHMELTGRSQGDLAILFGSRSRASEVLNKKRALTVDMIHRLHKEWGIPADCLVEPYHLAAPELKYA</sequence>
<dbReference type="InterPro" id="IPR010982">
    <property type="entry name" value="Lambda_DNA-bd_dom_sf"/>
</dbReference>
<reference evidence="1" key="1">
    <citation type="submission" date="2019-09" db="EMBL/GenBank/DDBJ databases">
        <title>Draft genome sequences of 48 bacterial type strains from the CCUG.</title>
        <authorList>
            <person name="Tunovic T."/>
            <person name="Pineiro-Iglesias B."/>
            <person name="Unosson C."/>
            <person name="Inganas E."/>
            <person name="Ohlen M."/>
            <person name="Cardew S."/>
            <person name="Jensie-Markopoulos S."/>
            <person name="Salva-Serra F."/>
            <person name="Jaen-Luchoro D."/>
            <person name="Karlsson R."/>
            <person name="Svensson-Stadler L."/>
            <person name="Chun J."/>
            <person name="Moore E."/>
        </authorList>
    </citation>
    <scope>NUCLEOTIDE SEQUENCE</scope>
    <source>
        <strain evidence="1">CCUG 50899</strain>
    </source>
</reference>